<feature type="domain" description="Mechanosensitive ion channel transmembrane helices 2/3" evidence="9">
    <location>
        <begin position="105"/>
        <end position="143"/>
    </location>
</feature>
<dbReference type="EMBL" id="CP147248">
    <property type="protein sequence ID" value="WYJ85562.1"/>
    <property type="molecule type" value="Genomic_DNA"/>
</dbReference>
<dbReference type="Gene3D" id="1.10.287.1260">
    <property type="match status" value="1"/>
</dbReference>
<protein>
    <submittedName>
        <fullName evidence="10">Small conductance mechanosensitive channel</fullName>
    </submittedName>
</protein>
<dbReference type="PANTHER" id="PTHR30460:SF0">
    <property type="entry name" value="MODERATE CONDUCTANCE MECHANOSENSITIVE CHANNEL YBIO"/>
    <property type="match status" value="1"/>
</dbReference>
<keyword evidence="3" id="KW-1003">Cell membrane</keyword>
<dbReference type="InterPro" id="IPR010920">
    <property type="entry name" value="LSM_dom_sf"/>
</dbReference>
<feature type="domain" description="Mechanosensitive ion channel MscS" evidence="8">
    <location>
        <begin position="147"/>
        <end position="211"/>
    </location>
</feature>
<evidence type="ECO:0000256" key="2">
    <source>
        <dbReference type="ARBA" id="ARBA00008017"/>
    </source>
</evidence>
<dbReference type="Gene3D" id="2.30.30.60">
    <property type="match status" value="1"/>
</dbReference>
<dbReference type="Proteomes" id="UP000195080">
    <property type="component" value="Chromosome"/>
</dbReference>
<dbReference type="SUPFAM" id="SSF82861">
    <property type="entry name" value="Mechanosensitive channel protein MscS (YggB), transmembrane region"/>
    <property type="match status" value="1"/>
</dbReference>
<keyword evidence="4 7" id="KW-0812">Transmembrane</keyword>
<keyword evidence="6 7" id="KW-0472">Membrane</keyword>
<dbReference type="InterPro" id="IPR049142">
    <property type="entry name" value="MS_channel_1st"/>
</dbReference>
<reference evidence="11" key="1">
    <citation type="submission" date="2017-05" db="EMBL/GenBank/DDBJ databases">
        <title>The Genome Sequence of EEnterococcus faecalis 9F2_4866.</title>
        <authorList>
            <consortium name="The Broad Institute Genomics Platform"/>
            <consortium name="The Broad Institute Genomic Center for Infectious Diseases"/>
            <person name="Earl A."/>
            <person name="Manson A."/>
            <person name="Schwartman J."/>
            <person name="Gilmore M."/>
            <person name="Abouelleil A."/>
            <person name="Cao P."/>
            <person name="Chapman S."/>
            <person name="Cusick C."/>
            <person name="Shea T."/>
            <person name="Young S."/>
            <person name="Neafsey D."/>
            <person name="Nusbaum C."/>
            <person name="Birren B."/>
        </authorList>
    </citation>
    <scope>NUCLEOTIDE SEQUENCE [LARGE SCALE GENOMIC DNA]</scope>
    <source>
        <strain evidence="11">12C11_DIV0727</strain>
    </source>
</reference>
<keyword evidence="5 7" id="KW-1133">Transmembrane helix</keyword>
<evidence type="ECO:0000313" key="11">
    <source>
        <dbReference type="Proteomes" id="UP000195080"/>
    </source>
</evidence>
<dbReference type="Pfam" id="PF00924">
    <property type="entry name" value="MS_channel_2nd"/>
    <property type="match status" value="1"/>
</dbReference>
<dbReference type="InterPro" id="IPR023408">
    <property type="entry name" value="MscS_beta-dom_sf"/>
</dbReference>
<dbReference type="Gene3D" id="3.30.70.100">
    <property type="match status" value="1"/>
</dbReference>
<proteinExistence type="inferred from homology"/>
<dbReference type="InterPro" id="IPR045276">
    <property type="entry name" value="YbiO_bact"/>
</dbReference>
<evidence type="ECO:0000259" key="9">
    <source>
        <dbReference type="Pfam" id="PF21088"/>
    </source>
</evidence>
<evidence type="ECO:0000259" key="8">
    <source>
        <dbReference type="Pfam" id="PF00924"/>
    </source>
</evidence>
<feature type="transmembrane region" description="Helical" evidence="7">
    <location>
        <begin position="128"/>
        <end position="157"/>
    </location>
</feature>
<evidence type="ECO:0000256" key="6">
    <source>
        <dbReference type="ARBA" id="ARBA00023136"/>
    </source>
</evidence>
<dbReference type="RefSeq" id="WP_086444404.1">
    <property type="nucleotide sequence ID" value="NZ_CP147248.1"/>
</dbReference>
<feature type="transmembrane region" description="Helical" evidence="7">
    <location>
        <begin position="103"/>
        <end position="122"/>
    </location>
</feature>
<evidence type="ECO:0000256" key="4">
    <source>
        <dbReference type="ARBA" id="ARBA00022692"/>
    </source>
</evidence>
<organism evidence="10 11">
    <name type="scientific">Candidatus Enterococcus lemimoniae</name>
    <dbReference type="NCBI Taxonomy" id="1834167"/>
    <lineage>
        <taxon>Bacteria</taxon>
        <taxon>Bacillati</taxon>
        <taxon>Bacillota</taxon>
        <taxon>Bacilli</taxon>
        <taxon>Lactobacillales</taxon>
        <taxon>Enterococcaceae</taxon>
        <taxon>Enterococcus</taxon>
    </lineage>
</organism>
<evidence type="ECO:0000256" key="3">
    <source>
        <dbReference type="ARBA" id="ARBA00022475"/>
    </source>
</evidence>
<evidence type="ECO:0000256" key="5">
    <source>
        <dbReference type="ARBA" id="ARBA00022989"/>
    </source>
</evidence>
<comment type="subcellular location">
    <subcellularLocation>
        <location evidence="1">Cell membrane</location>
        <topology evidence="1">Multi-pass membrane protein</topology>
    </subcellularLocation>
</comment>
<evidence type="ECO:0000256" key="7">
    <source>
        <dbReference type="SAM" id="Phobius"/>
    </source>
</evidence>
<dbReference type="Pfam" id="PF21088">
    <property type="entry name" value="MS_channel_1st"/>
    <property type="match status" value="1"/>
</dbReference>
<dbReference type="InterPro" id="IPR011066">
    <property type="entry name" value="MscS_channel_C_sf"/>
</dbReference>
<dbReference type="SUPFAM" id="SSF50182">
    <property type="entry name" value="Sm-like ribonucleoproteins"/>
    <property type="match status" value="1"/>
</dbReference>
<feature type="transmembrane region" description="Helical" evidence="7">
    <location>
        <begin position="46"/>
        <end position="67"/>
    </location>
</feature>
<sequence length="310" mass="34345">MFILGQSGSSTTVDSTMDSALDIKAVTENKVNALQRFWNGINWDQIIATLIEKVIYLLFLILLFALLNRIGKTLIDKTYGNYSKKQSFSESRLKTLHTLINNAFQYTLFFFFIYSLLTVIGVPVGSLLAGAGIAGVAIGLGAQGFMNDIITGFFIILEQQMDVGDYVRLTALGIEGTVTAVGLRTTQMKALDGTVHFIPNRNITTISNLSRSNMQVLIDVRIMPDEGYDQITALIDQVNQELKEKYAEIIQNGPTIFGMVDLGNGNFAVRTTMYVLNGKQAPIREEFLAQYVKKLSEANFTIPNTPITLK</sequence>
<dbReference type="SUPFAM" id="SSF82689">
    <property type="entry name" value="Mechanosensitive channel protein MscS (YggB), C-terminal domain"/>
    <property type="match status" value="1"/>
</dbReference>
<dbReference type="InterPro" id="IPR006685">
    <property type="entry name" value="MscS_channel_2nd"/>
</dbReference>
<name>A0ABZ2T7L4_9ENTE</name>
<dbReference type="PANTHER" id="PTHR30460">
    <property type="entry name" value="MODERATE CONDUCTANCE MECHANOSENSITIVE CHANNEL YBIO"/>
    <property type="match status" value="1"/>
</dbReference>
<evidence type="ECO:0000313" key="10">
    <source>
        <dbReference type="EMBL" id="WYJ85562.1"/>
    </source>
</evidence>
<comment type="similarity">
    <text evidence="2">Belongs to the MscS (TC 1.A.23) family.</text>
</comment>
<gene>
    <name evidence="10" type="ORF">A5866_000638</name>
</gene>
<accession>A0ABZ2T7L4</accession>
<dbReference type="InterPro" id="IPR011014">
    <property type="entry name" value="MscS_channel_TM-2"/>
</dbReference>
<evidence type="ECO:0000256" key="1">
    <source>
        <dbReference type="ARBA" id="ARBA00004651"/>
    </source>
</evidence>
<keyword evidence="11" id="KW-1185">Reference proteome</keyword>